<keyword evidence="4" id="KW-0902">Two-component regulatory system</keyword>
<dbReference type="SMART" id="SM00448">
    <property type="entry name" value="REC"/>
    <property type="match status" value="1"/>
</dbReference>
<dbReference type="InterPro" id="IPR020449">
    <property type="entry name" value="Tscrpt_reg_AraC-type_HTH"/>
</dbReference>
<dbReference type="PANTHER" id="PTHR42713">
    <property type="entry name" value="HISTIDINE KINASE-RELATED"/>
    <property type="match status" value="1"/>
</dbReference>
<comment type="caution">
    <text evidence="11">The sequence shown here is derived from an EMBL/GenBank/DDBJ whole genome shotgun (WGS) entry which is preliminary data.</text>
</comment>
<evidence type="ECO:0000313" key="12">
    <source>
        <dbReference type="Proteomes" id="UP000279446"/>
    </source>
</evidence>
<dbReference type="GO" id="GO:0043565">
    <property type="term" value="F:sequence-specific DNA binding"/>
    <property type="evidence" value="ECO:0007669"/>
    <property type="project" value="InterPro"/>
</dbReference>
<feature type="domain" description="HTH araC/xylS-type" evidence="9">
    <location>
        <begin position="363"/>
        <end position="461"/>
    </location>
</feature>
<comment type="subcellular location">
    <subcellularLocation>
        <location evidence="1">Cytoplasm</location>
    </subcellularLocation>
</comment>
<evidence type="ECO:0000256" key="4">
    <source>
        <dbReference type="ARBA" id="ARBA00023012"/>
    </source>
</evidence>
<sequence>MIRAVVVDDERLVRKGFISLIDWASLGIVIVGEAGDGKAALELLEHKEVDLLFVDITMPGMSGFDLITQVRQCYPAISSVVLTCHHEFDYVQEAIRHGAIDYIVKTLLEVENADQVIRRIVDRIKWDTSHHAAFKEGPEKKMLTDSALIFQPLNKKRQERDLFQLSVVRQNQLLVLNEMWMSPLVHRFPSEDWENEVKDQLDGNWQTVLLTGLLDQPLDTINRTLSTKLTPMLFYAADCEGPIRFTYAEINQPTAKMPEPDIDVLESSLDLKWALDHAEWELLIKRVWEQRPNAAAFASFGHKLCHTWDGMLLNLEEKKLFQDSMERNVAWAHWRSWLRKFSDQVQRRMVELSLTKEVMLCLVKSVIYMSKHAGEKINQVDVAAHINMSRSYFSQCFTRFAGETFGEKLRHMRLELAKSLLLETTYPVYEIASMAGFEDDRYFSKLFRERVGKLPNEFRFDGGKS</sequence>
<dbReference type="OrthoDB" id="1769137at2"/>
<dbReference type="PRINTS" id="PR00032">
    <property type="entry name" value="HTHARAC"/>
</dbReference>
<feature type="modified residue" description="4-aspartylphosphate" evidence="8">
    <location>
        <position position="55"/>
    </location>
</feature>
<gene>
    <name evidence="11" type="ORF">EJP82_26295</name>
</gene>
<dbReference type="InterPro" id="IPR011006">
    <property type="entry name" value="CheY-like_superfamily"/>
</dbReference>
<evidence type="ECO:0000256" key="7">
    <source>
        <dbReference type="ARBA" id="ARBA00023163"/>
    </source>
</evidence>
<reference evidence="11 12" key="1">
    <citation type="submission" date="2018-12" db="EMBL/GenBank/DDBJ databases">
        <authorList>
            <person name="Sun L."/>
            <person name="Chen Z."/>
        </authorList>
    </citation>
    <scope>NUCLEOTIDE SEQUENCE [LARGE SCALE GENOMIC DNA]</scope>
    <source>
        <strain evidence="11 12">DSM 15890</strain>
    </source>
</reference>
<dbReference type="GO" id="GO:0005737">
    <property type="term" value="C:cytoplasm"/>
    <property type="evidence" value="ECO:0007669"/>
    <property type="project" value="UniProtKB-SubCell"/>
</dbReference>
<dbReference type="PANTHER" id="PTHR42713:SF3">
    <property type="entry name" value="TRANSCRIPTIONAL REGULATORY PROTEIN HPTR"/>
    <property type="match status" value="1"/>
</dbReference>
<dbReference type="Gene3D" id="3.40.50.2300">
    <property type="match status" value="1"/>
</dbReference>
<dbReference type="InterPro" id="IPR001789">
    <property type="entry name" value="Sig_transdc_resp-reg_receiver"/>
</dbReference>
<dbReference type="Pfam" id="PF00072">
    <property type="entry name" value="Response_reg"/>
    <property type="match status" value="1"/>
</dbReference>
<evidence type="ECO:0000256" key="6">
    <source>
        <dbReference type="ARBA" id="ARBA00023125"/>
    </source>
</evidence>
<name>A0A3S1D8H8_9BACL</name>
<dbReference type="SUPFAM" id="SSF46689">
    <property type="entry name" value="Homeodomain-like"/>
    <property type="match status" value="1"/>
</dbReference>
<dbReference type="AlphaFoldDB" id="A0A3S1D8H8"/>
<evidence type="ECO:0000256" key="2">
    <source>
        <dbReference type="ARBA" id="ARBA00022490"/>
    </source>
</evidence>
<feature type="domain" description="Response regulatory" evidence="10">
    <location>
        <begin position="3"/>
        <end position="120"/>
    </location>
</feature>
<evidence type="ECO:0000256" key="3">
    <source>
        <dbReference type="ARBA" id="ARBA00022553"/>
    </source>
</evidence>
<dbReference type="InterPro" id="IPR018060">
    <property type="entry name" value="HTH_AraC"/>
</dbReference>
<dbReference type="PROSITE" id="PS01124">
    <property type="entry name" value="HTH_ARAC_FAMILY_2"/>
    <property type="match status" value="1"/>
</dbReference>
<accession>A0A3S1D8H8</accession>
<dbReference type="EMBL" id="RZNY01000047">
    <property type="protein sequence ID" value="RUT39328.1"/>
    <property type="molecule type" value="Genomic_DNA"/>
</dbReference>
<dbReference type="InterPro" id="IPR009057">
    <property type="entry name" value="Homeodomain-like_sf"/>
</dbReference>
<dbReference type="SMART" id="SM00342">
    <property type="entry name" value="HTH_ARAC"/>
    <property type="match status" value="1"/>
</dbReference>
<keyword evidence="6" id="KW-0238">DNA-binding</keyword>
<dbReference type="CDD" id="cd17536">
    <property type="entry name" value="REC_YesN-like"/>
    <property type="match status" value="1"/>
</dbReference>
<evidence type="ECO:0000259" key="9">
    <source>
        <dbReference type="PROSITE" id="PS01124"/>
    </source>
</evidence>
<evidence type="ECO:0000256" key="5">
    <source>
        <dbReference type="ARBA" id="ARBA00023015"/>
    </source>
</evidence>
<organism evidence="11 12">
    <name type="scientific">Paenibacillus anaericanus</name>
    <dbReference type="NCBI Taxonomy" id="170367"/>
    <lineage>
        <taxon>Bacteria</taxon>
        <taxon>Bacillati</taxon>
        <taxon>Bacillota</taxon>
        <taxon>Bacilli</taxon>
        <taxon>Bacillales</taxon>
        <taxon>Paenibacillaceae</taxon>
        <taxon>Paenibacillus</taxon>
    </lineage>
</organism>
<dbReference type="Proteomes" id="UP000279446">
    <property type="component" value="Unassembled WGS sequence"/>
</dbReference>
<dbReference type="Gene3D" id="1.10.10.60">
    <property type="entry name" value="Homeodomain-like"/>
    <property type="match status" value="2"/>
</dbReference>
<evidence type="ECO:0000313" key="11">
    <source>
        <dbReference type="EMBL" id="RUT39328.1"/>
    </source>
</evidence>
<dbReference type="SUPFAM" id="SSF52172">
    <property type="entry name" value="CheY-like"/>
    <property type="match status" value="1"/>
</dbReference>
<dbReference type="RefSeq" id="WP_127195030.1">
    <property type="nucleotide sequence ID" value="NZ_RZNY01000047.1"/>
</dbReference>
<keyword evidence="2" id="KW-0963">Cytoplasm</keyword>
<dbReference type="PROSITE" id="PS00041">
    <property type="entry name" value="HTH_ARAC_FAMILY_1"/>
    <property type="match status" value="1"/>
</dbReference>
<dbReference type="GO" id="GO:0003700">
    <property type="term" value="F:DNA-binding transcription factor activity"/>
    <property type="evidence" value="ECO:0007669"/>
    <property type="project" value="InterPro"/>
</dbReference>
<evidence type="ECO:0000256" key="8">
    <source>
        <dbReference type="PROSITE-ProRule" id="PRU00169"/>
    </source>
</evidence>
<evidence type="ECO:0000259" key="10">
    <source>
        <dbReference type="PROSITE" id="PS50110"/>
    </source>
</evidence>
<dbReference type="GO" id="GO:0000160">
    <property type="term" value="P:phosphorelay signal transduction system"/>
    <property type="evidence" value="ECO:0007669"/>
    <property type="project" value="UniProtKB-KW"/>
</dbReference>
<keyword evidence="12" id="KW-1185">Reference proteome</keyword>
<keyword evidence="5" id="KW-0805">Transcription regulation</keyword>
<evidence type="ECO:0000256" key="1">
    <source>
        <dbReference type="ARBA" id="ARBA00004496"/>
    </source>
</evidence>
<keyword evidence="7" id="KW-0804">Transcription</keyword>
<dbReference type="InterPro" id="IPR051552">
    <property type="entry name" value="HptR"/>
</dbReference>
<protein>
    <submittedName>
        <fullName evidence="11">Response regulator</fullName>
    </submittedName>
</protein>
<dbReference type="InterPro" id="IPR018062">
    <property type="entry name" value="HTH_AraC-typ_CS"/>
</dbReference>
<proteinExistence type="predicted"/>
<keyword evidence="3 8" id="KW-0597">Phosphoprotein</keyword>
<dbReference type="PROSITE" id="PS50110">
    <property type="entry name" value="RESPONSE_REGULATORY"/>
    <property type="match status" value="1"/>
</dbReference>
<dbReference type="Pfam" id="PF12833">
    <property type="entry name" value="HTH_18"/>
    <property type="match status" value="1"/>
</dbReference>